<protein>
    <submittedName>
        <fullName evidence="8">MFS transporter</fullName>
    </submittedName>
</protein>
<evidence type="ECO:0000256" key="1">
    <source>
        <dbReference type="ARBA" id="ARBA00004651"/>
    </source>
</evidence>
<sequence>MGLQDKADTAVRPKSPTDVPARLDRLPVMLPHIVWISLLTANLTLEYYDNALFAYVIPAIIEDTTFDLGQIGLIGSAFFGGMIAGALIGGRLSDRFGRRWVLVWSTALYSVGALMTALAPNFELMLVARVVTGIGVQAATSALLVYIAEMFPTKSRGRFVSIVTLAFVIIAPVVALLAFAVIPNAGPDAWRHLFMWGSVGLLIAPLVRLLMPESVRWYVIRGNIGKATEIVERLEARALRRGPLSEPRPVPTGPKELTLRRLLANKGVLRTTAVLSAGYFGSTLGLYLFQNWALYALVDGLEYPEVEAYEIQLIWNVVYVITPVIGLLLMDRVERKTLVFAASLVTAIPLGVLGVSTNSWAVVVSGGLAGIVTGLVVTVYYAYIPEVMPTNARGLGSGIIMSMGKFGGAASGVLGAAVYGGWGVAGLMITAAVSYIVFSTIVLVFGPRTTGRSLEGVVAEELRPAAGE</sequence>
<dbReference type="OrthoDB" id="9109650at2"/>
<dbReference type="GO" id="GO:0022857">
    <property type="term" value="F:transmembrane transporter activity"/>
    <property type="evidence" value="ECO:0007669"/>
    <property type="project" value="InterPro"/>
</dbReference>
<comment type="subcellular location">
    <subcellularLocation>
        <location evidence="1">Cell membrane</location>
        <topology evidence="1">Multi-pass membrane protein</topology>
    </subcellularLocation>
</comment>
<feature type="transmembrane region" description="Helical" evidence="6">
    <location>
        <begin position="361"/>
        <end position="383"/>
    </location>
</feature>
<feature type="transmembrane region" description="Helical" evidence="6">
    <location>
        <begin position="100"/>
        <end position="120"/>
    </location>
</feature>
<dbReference type="PANTHER" id="PTHR23511">
    <property type="entry name" value="SYNAPTIC VESICLE GLYCOPROTEIN 2"/>
    <property type="match status" value="1"/>
</dbReference>
<feature type="transmembrane region" description="Helical" evidence="6">
    <location>
        <begin position="425"/>
        <end position="445"/>
    </location>
</feature>
<dbReference type="PANTHER" id="PTHR23511:SF34">
    <property type="entry name" value="SYNAPTIC VESICLE GLYCOPROTEIN 2"/>
    <property type="match status" value="1"/>
</dbReference>
<comment type="caution">
    <text evidence="8">The sequence shown here is derived from an EMBL/GenBank/DDBJ whole genome shotgun (WGS) entry which is preliminary data.</text>
</comment>
<evidence type="ECO:0000313" key="9">
    <source>
        <dbReference type="Proteomes" id="UP000294947"/>
    </source>
</evidence>
<accession>A0A4R4YEH8</accession>
<keyword evidence="2" id="KW-0813">Transport</keyword>
<feature type="transmembrane region" description="Helical" evidence="6">
    <location>
        <begin position="126"/>
        <end position="147"/>
    </location>
</feature>
<dbReference type="InterPro" id="IPR020846">
    <property type="entry name" value="MFS_dom"/>
</dbReference>
<dbReference type="PROSITE" id="PS50850">
    <property type="entry name" value="MFS"/>
    <property type="match status" value="1"/>
</dbReference>
<dbReference type="InterPro" id="IPR005829">
    <property type="entry name" value="Sugar_transporter_CS"/>
</dbReference>
<feature type="transmembrane region" description="Helical" evidence="6">
    <location>
        <begin position="337"/>
        <end position="355"/>
    </location>
</feature>
<dbReference type="Pfam" id="PF00083">
    <property type="entry name" value="Sugar_tr"/>
    <property type="match status" value="1"/>
</dbReference>
<dbReference type="Gene3D" id="1.20.1250.20">
    <property type="entry name" value="MFS general substrate transporter like domains"/>
    <property type="match status" value="1"/>
</dbReference>
<reference evidence="8 9" key="1">
    <citation type="submission" date="2019-03" db="EMBL/GenBank/DDBJ databases">
        <title>Draft genome sequences of novel Actinobacteria.</title>
        <authorList>
            <person name="Sahin N."/>
            <person name="Ay H."/>
            <person name="Saygin H."/>
        </authorList>
    </citation>
    <scope>NUCLEOTIDE SEQUENCE [LARGE SCALE GENOMIC DNA]</scope>
    <source>
        <strain evidence="8 9">7K502</strain>
    </source>
</reference>
<feature type="transmembrane region" description="Helical" evidence="6">
    <location>
        <begin position="193"/>
        <end position="211"/>
    </location>
</feature>
<keyword evidence="9" id="KW-1185">Reference proteome</keyword>
<dbReference type="InterPro" id="IPR005828">
    <property type="entry name" value="MFS_sugar_transport-like"/>
</dbReference>
<dbReference type="SUPFAM" id="SSF103473">
    <property type="entry name" value="MFS general substrate transporter"/>
    <property type="match status" value="1"/>
</dbReference>
<evidence type="ECO:0000256" key="4">
    <source>
        <dbReference type="ARBA" id="ARBA00022989"/>
    </source>
</evidence>
<name>A0A4R4YEH8_9PSEU</name>
<organism evidence="8 9">
    <name type="scientific">Saccharopolyspora elongata</name>
    <dbReference type="NCBI Taxonomy" id="2530387"/>
    <lineage>
        <taxon>Bacteria</taxon>
        <taxon>Bacillati</taxon>
        <taxon>Actinomycetota</taxon>
        <taxon>Actinomycetes</taxon>
        <taxon>Pseudonocardiales</taxon>
        <taxon>Pseudonocardiaceae</taxon>
        <taxon>Saccharopolyspora</taxon>
    </lineage>
</organism>
<dbReference type="EMBL" id="SMKW01000049">
    <property type="protein sequence ID" value="TDD42324.1"/>
    <property type="molecule type" value="Genomic_DNA"/>
</dbReference>
<dbReference type="GO" id="GO:0005886">
    <property type="term" value="C:plasma membrane"/>
    <property type="evidence" value="ECO:0007669"/>
    <property type="project" value="UniProtKB-SubCell"/>
</dbReference>
<feature type="transmembrane region" description="Helical" evidence="6">
    <location>
        <begin position="68"/>
        <end position="88"/>
    </location>
</feature>
<feature type="transmembrane region" description="Helical" evidence="6">
    <location>
        <begin position="268"/>
        <end position="289"/>
    </location>
</feature>
<evidence type="ECO:0000256" key="2">
    <source>
        <dbReference type="ARBA" id="ARBA00022448"/>
    </source>
</evidence>
<dbReference type="AlphaFoldDB" id="A0A4R4YEH8"/>
<evidence type="ECO:0000313" key="8">
    <source>
        <dbReference type="EMBL" id="TDD42324.1"/>
    </source>
</evidence>
<keyword evidence="5 6" id="KW-0472">Membrane</keyword>
<feature type="transmembrane region" description="Helical" evidence="6">
    <location>
        <begin position="159"/>
        <end position="181"/>
    </location>
</feature>
<feature type="domain" description="Major facilitator superfamily (MFS) profile" evidence="7">
    <location>
        <begin position="35"/>
        <end position="450"/>
    </location>
</feature>
<keyword evidence="4 6" id="KW-1133">Transmembrane helix</keyword>
<dbReference type="InterPro" id="IPR036259">
    <property type="entry name" value="MFS_trans_sf"/>
</dbReference>
<feature type="transmembrane region" description="Helical" evidence="6">
    <location>
        <begin position="395"/>
        <end position="419"/>
    </location>
</feature>
<evidence type="ECO:0000256" key="5">
    <source>
        <dbReference type="ARBA" id="ARBA00023136"/>
    </source>
</evidence>
<proteinExistence type="predicted"/>
<dbReference type="PROSITE" id="PS00216">
    <property type="entry name" value="SUGAR_TRANSPORT_1"/>
    <property type="match status" value="1"/>
</dbReference>
<dbReference type="CDD" id="cd17316">
    <property type="entry name" value="MFS_SV2_like"/>
    <property type="match status" value="1"/>
</dbReference>
<gene>
    <name evidence="8" type="ORF">E1288_30075</name>
</gene>
<dbReference type="RefSeq" id="WP_132491012.1">
    <property type="nucleotide sequence ID" value="NZ_SMKW01000049.1"/>
</dbReference>
<evidence type="ECO:0000259" key="7">
    <source>
        <dbReference type="PROSITE" id="PS50850"/>
    </source>
</evidence>
<dbReference type="Proteomes" id="UP000294947">
    <property type="component" value="Unassembled WGS sequence"/>
</dbReference>
<feature type="transmembrane region" description="Helical" evidence="6">
    <location>
        <begin position="309"/>
        <end position="330"/>
    </location>
</feature>
<keyword evidence="3 6" id="KW-0812">Transmembrane</keyword>
<evidence type="ECO:0000256" key="6">
    <source>
        <dbReference type="SAM" id="Phobius"/>
    </source>
</evidence>
<evidence type="ECO:0000256" key="3">
    <source>
        <dbReference type="ARBA" id="ARBA00022692"/>
    </source>
</evidence>